<comment type="catalytic activity">
    <reaction evidence="12">
        <text>di-trans,octa-cis-undecaprenyl phosphate + UDP-N-acetyl-alpha-D-glucosamine = N-acetyl-alpha-D-glucosaminyl-di-trans,octa-cis-undecaprenyl diphosphate + UMP</text>
        <dbReference type="Rhea" id="RHEA:28090"/>
        <dbReference type="ChEBI" id="CHEBI:57705"/>
        <dbReference type="ChEBI" id="CHEBI:57865"/>
        <dbReference type="ChEBI" id="CHEBI:60392"/>
        <dbReference type="ChEBI" id="CHEBI:62959"/>
        <dbReference type="EC" id="2.7.8.33"/>
    </reaction>
</comment>
<keyword evidence="5 12" id="KW-0808">Transferase</keyword>
<dbReference type="GO" id="GO:0000287">
    <property type="term" value="F:magnesium ion binding"/>
    <property type="evidence" value="ECO:0007669"/>
    <property type="project" value="InterPro"/>
</dbReference>
<feature type="transmembrane region" description="Helical" evidence="12">
    <location>
        <begin position="6"/>
        <end position="22"/>
    </location>
</feature>
<feature type="transmembrane region" description="Helical" evidence="12">
    <location>
        <begin position="319"/>
        <end position="337"/>
    </location>
</feature>
<reference evidence="14" key="1">
    <citation type="submission" date="2019-09" db="EMBL/GenBank/DDBJ databases">
        <authorList>
            <person name="Hjerde E."/>
        </authorList>
    </citation>
    <scope>NUCLEOTIDE SEQUENCE</scope>
    <source>
        <strain evidence="14">06/09/160</strain>
    </source>
</reference>
<dbReference type="AlphaFoldDB" id="A0A5Q4YYZ2"/>
<dbReference type="Pfam" id="PF00953">
    <property type="entry name" value="Glycos_transf_4"/>
    <property type="match status" value="1"/>
</dbReference>
<dbReference type="PANTHER" id="PTHR22926:SF3">
    <property type="entry name" value="UNDECAPRENYL-PHOSPHATE ALPHA-N-ACETYLGLUCOSAMINYL 1-PHOSPHATE TRANSFERASE"/>
    <property type="match status" value="1"/>
</dbReference>
<keyword evidence="10 12" id="KW-0472">Membrane</keyword>
<feature type="transmembrane region" description="Helical" evidence="12">
    <location>
        <begin position="92"/>
        <end position="110"/>
    </location>
</feature>
<feature type="transmembrane region" description="Helical" evidence="12">
    <location>
        <begin position="130"/>
        <end position="148"/>
    </location>
</feature>
<keyword evidence="8 12" id="KW-0448">Lipopolysaccharide biosynthesis</keyword>
<feature type="binding site" evidence="13">
    <location>
        <position position="212"/>
    </location>
    <ligand>
        <name>Mg(2+)</name>
        <dbReference type="ChEBI" id="CHEBI:18420"/>
    </ligand>
</feature>
<sequence>MLLDLNFVFISSLAYLFILRKAARKIGLVDKPNERKRHIGQIPLIGGISTCLIIVQYLYNNPTLLPHSELYIFCICALTFIGAIDDKYDISFKFRFLIQTIISILMMYFTDTNLESLGNMFGFGNVTLGHSGYIITVFAVIGAINAFNMVDGMDGLLGGLSSVTFGSLGFILASHGEQSLAYFCLILCIATLPYILFNLGAFGKKRKVFMGDAGSMLIGFTVIWLLLLSSQNNSQPPLRPVTALWLIAIPLMDMTAVMIRRIKQRKSPFKPDKEHLHHICQRLGLSSSASLFLICTSALLCATFGIWAESVEISESIMFYSFILLFGIYYLCLAYIWRLTSYMKKLIAKF</sequence>
<dbReference type="GO" id="GO:0036380">
    <property type="term" value="F:UDP-N-acetylglucosamine-undecaprenyl-phosphate N-acetylglucosaminephosphotransferase activity"/>
    <property type="evidence" value="ECO:0007669"/>
    <property type="project" value="UniProtKB-UniRule"/>
</dbReference>
<comment type="cofactor">
    <cofactor evidence="12 13">
        <name>Mg(2+)</name>
        <dbReference type="ChEBI" id="CHEBI:18420"/>
    </cofactor>
</comment>
<evidence type="ECO:0000256" key="10">
    <source>
        <dbReference type="ARBA" id="ARBA00023136"/>
    </source>
</evidence>
<feature type="transmembrane region" description="Helical" evidence="12">
    <location>
        <begin position="65"/>
        <end position="85"/>
    </location>
</feature>
<comment type="subcellular location">
    <subcellularLocation>
        <location evidence="12">Cell inner membrane</location>
        <topology evidence="12">Multi-pass membrane protein</topology>
    </subcellularLocation>
    <subcellularLocation>
        <location evidence="1">Cell membrane</location>
        <topology evidence="1">Multi-pass membrane protein</topology>
    </subcellularLocation>
</comment>
<keyword evidence="7 12" id="KW-0460">Magnesium</keyword>
<evidence type="ECO:0000256" key="8">
    <source>
        <dbReference type="ARBA" id="ARBA00022985"/>
    </source>
</evidence>
<evidence type="ECO:0000256" key="13">
    <source>
        <dbReference type="PIRSR" id="PIRSR600715-1"/>
    </source>
</evidence>
<dbReference type="GO" id="GO:0005886">
    <property type="term" value="C:plasma membrane"/>
    <property type="evidence" value="ECO:0007669"/>
    <property type="project" value="UniProtKB-SubCell"/>
</dbReference>
<keyword evidence="13" id="KW-0479">Metal-binding</keyword>
<evidence type="ECO:0000256" key="3">
    <source>
        <dbReference type="ARBA" id="ARBA00022519"/>
    </source>
</evidence>
<evidence type="ECO:0000256" key="5">
    <source>
        <dbReference type="ARBA" id="ARBA00022679"/>
    </source>
</evidence>
<evidence type="ECO:0000256" key="7">
    <source>
        <dbReference type="ARBA" id="ARBA00022842"/>
    </source>
</evidence>
<keyword evidence="4 12" id="KW-0328">Glycosyltransferase</keyword>
<dbReference type="GO" id="GO:0071555">
    <property type="term" value="P:cell wall organization"/>
    <property type="evidence" value="ECO:0007669"/>
    <property type="project" value="TreeGrafter"/>
</dbReference>
<evidence type="ECO:0000256" key="4">
    <source>
        <dbReference type="ARBA" id="ARBA00022676"/>
    </source>
</evidence>
<comment type="pathway">
    <text evidence="12">Bacterial outer membrane biogenesis; LPS O-antigen biosynthesis.</text>
</comment>
<keyword evidence="2 12" id="KW-1003">Cell membrane</keyword>
<evidence type="ECO:0000256" key="9">
    <source>
        <dbReference type="ARBA" id="ARBA00022989"/>
    </source>
</evidence>
<feature type="transmembrane region" description="Helical" evidence="12">
    <location>
        <begin position="242"/>
        <end position="262"/>
    </location>
</feature>
<name>A0A5Q4YYZ2_9GAMM</name>
<dbReference type="GO" id="GO:0009276">
    <property type="term" value="C:Gram-negative-bacterium-type cell wall"/>
    <property type="evidence" value="ECO:0007669"/>
    <property type="project" value="InterPro"/>
</dbReference>
<dbReference type="NCBIfam" id="TIGR02380">
    <property type="entry name" value="ECA_wecA"/>
    <property type="match status" value="1"/>
</dbReference>
<protein>
    <recommendedName>
        <fullName evidence="12">Undecaprenyl-phosphate alpha-N-acetylglucosaminyl 1-phosphate transferase</fullName>
        <ecNumber evidence="12">2.7.8.33</ecNumber>
    </recommendedName>
    <alternativeName>
        <fullName evidence="12">UDP-GlcNAc:undecaprenyl-phosphate GlcNAc-1-phosphate transferase</fullName>
    </alternativeName>
    <alternativeName>
        <fullName evidence="12">Undecaprenyl-phosphate GlcNAc-1-phosphate transferase</fullName>
    </alternativeName>
</protein>
<evidence type="ECO:0000256" key="12">
    <source>
        <dbReference type="HAMAP-Rule" id="MF_02030"/>
    </source>
</evidence>
<keyword evidence="3 12" id="KW-0997">Cell inner membrane</keyword>
<feature type="transmembrane region" description="Helical" evidence="12">
    <location>
        <begin position="209"/>
        <end position="230"/>
    </location>
</feature>
<feature type="transmembrane region" description="Helical" evidence="12">
    <location>
        <begin position="179"/>
        <end position="197"/>
    </location>
</feature>
<feature type="transmembrane region" description="Helical" evidence="12">
    <location>
        <begin position="283"/>
        <end position="307"/>
    </location>
</feature>
<dbReference type="GO" id="GO:0009243">
    <property type="term" value="P:O antigen biosynthetic process"/>
    <property type="evidence" value="ECO:0007669"/>
    <property type="project" value="UniProtKB-UniRule"/>
</dbReference>
<dbReference type="InterPro" id="IPR012750">
    <property type="entry name" value="ECA_WecA-rel"/>
</dbReference>
<gene>
    <name evidence="14" type="primary">wecA_1</name>
    <name evidence="12" type="synonym">wecA</name>
    <name evidence="14" type="ORF">AW0309160_00228</name>
</gene>
<dbReference type="EMBL" id="LR721750">
    <property type="protein sequence ID" value="VVV02903.1"/>
    <property type="molecule type" value="Genomic_DNA"/>
</dbReference>
<feature type="transmembrane region" description="Helical" evidence="12">
    <location>
        <begin position="155"/>
        <end position="173"/>
    </location>
</feature>
<evidence type="ECO:0000256" key="2">
    <source>
        <dbReference type="ARBA" id="ARBA00022475"/>
    </source>
</evidence>
<evidence type="ECO:0000256" key="11">
    <source>
        <dbReference type="ARBA" id="ARBA00023211"/>
    </source>
</evidence>
<comment type="function">
    <text evidence="12">Catalyzes the transfer of the GlcNAc-1-phosphate moiety from UDP-GlcNAc onto the carrier lipid undecaprenyl phosphate (C55-P), yielding GlcNAc-pyrophosphoryl-undecaprenyl (GlcNAc-PP-C55).</text>
</comment>
<dbReference type="GO" id="GO:0016757">
    <property type="term" value="F:glycosyltransferase activity"/>
    <property type="evidence" value="ECO:0007669"/>
    <property type="project" value="UniProtKB-KW"/>
</dbReference>
<feature type="binding site" evidence="13">
    <location>
        <position position="148"/>
    </location>
    <ligand>
        <name>Mg(2+)</name>
        <dbReference type="ChEBI" id="CHEBI:18420"/>
    </ligand>
</feature>
<evidence type="ECO:0000256" key="1">
    <source>
        <dbReference type="ARBA" id="ARBA00004651"/>
    </source>
</evidence>
<keyword evidence="6 12" id="KW-0812">Transmembrane</keyword>
<dbReference type="PANTHER" id="PTHR22926">
    <property type="entry name" value="PHOSPHO-N-ACETYLMURAMOYL-PENTAPEPTIDE-TRANSFERASE"/>
    <property type="match status" value="1"/>
</dbReference>
<dbReference type="UniPathway" id="UPA00281"/>
<keyword evidence="11 12" id="KW-0464">Manganese</keyword>
<dbReference type="CDD" id="cd06853">
    <property type="entry name" value="GT_WecA_like"/>
    <property type="match status" value="1"/>
</dbReference>
<dbReference type="InterPro" id="IPR000715">
    <property type="entry name" value="Glycosyl_transferase_4"/>
</dbReference>
<keyword evidence="9 12" id="KW-1133">Transmembrane helix</keyword>
<comment type="similarity">
    <text evidence="12">Belongs to the glycosyltransferase 4 family. WecA subfamily.</text>
</comment>
<accession>A0A5Q4YYZ2</accession>
<dbReference type="EC" id="2.7.8.33" evidence="12"/>
<dbReference type="GO" id="GO:0030145">
    <property type="term" value="F:manganese ion binding"/>
    <property type="evidence" value="ECO:0007669"/>
    <property type="project" value="InterPro"/>
</dbReference>
<dbReference type="GO" id="GO:0044038">
    <property type="term" value="P:cell wall macromolecule biosynthetic process"/>
    <property type="evidence" value="ECO:0007669"/>
    <property type="project" value="TreeGrafter"/>
</dbReference>
<evidence type="ECO:0000256" key="6">
    <source>
        <dbReference type="ARBA" id="ARBA00022692"/>
    </source>
</evidence>
<evidence type="ECO:0000313" key="14">
    <source>
        <dbReference type="EMBL" id="VVV02903.1"/>
    </source>
</evidence>
<feature type="transmembrane region" description="Helical" evidence="12">
    <location>
        <begin position="42"/>
        <end position="59"/>
    </location>
</feature>
<proteinExistence type="inferred from homology"/>
<dbReference type="HAMAP" id="MF_02030">
    <property type="entry name" value="WecA_Gammaproteo"/>
    <property type="match status" value="1"/>
</dbReference>
<comment type="cofactor">
    <cofactor evidence="12">
        <name>Mn(2+)</name>
        <dbReference type="ChEBI" id="CHEBI:29035"/>
    </cofactor>
</comment>
<organism evidence="14">
    <name type="scientific">Aliivibrio wodanis</name>
    <dbReference type="NCBI Taxonomy" id="80852"/>
    <lineage>
        <taxon>Bacteria</taxon>
        <taxon>Pseudomonadati</taxon>
        <taxon>Pseudomonadota</taxon>
        <taxon>Gammaproteobacteria</taxon>
        <taxon>Vibrionales</taxon>
        <taxon>Vibrionaceae</taxon>
        <taxon>Aliivibrio</taxon>
    </lineage>
</organism>